<protein>
    <submittedName>
        <fullName evidence="1">Uncharacterized protein</fullName>
    </submittedName>
</protein>
<comment type="caution">
    <text evidence="1">The sequence shown here is derived from an EMBL/GenBank/DDBJ whole genome shotgun (WGS) entry which is preliminary data.</text>
</comment>
<evidence type="ECO:0000313" key="1">
    <source>
        <dbReference type="EMBL" id="GME22664.1"/>
    </source>
</evidence>
<proteinExistence type="predicted"/>
<gene>
    <name evidence="1" type="primary">g2408</name>
    <name evidence="1" type="ORF">NpPPO83_00002408</name>
</gene>
<name>A0ACB5RQ81_9PEZI</name>
<dbReference type="Proteomes" id="UP001165186">
    <property type="component" value="Unassembled WGS sequence"/>
</dbReference>
<dbReference type="EMBL" id="BSXG01000003">
    <property type="protein sequence ID" value="GME22664.1"/>
    <property type="molecule type" value="Genomic_DNA"/>
</dbReference>
<accession>A0ACB5RQ81</accession>
<keyword evidence="2" id="KW-1185">Reference proteome</keyword>
<evidence type="ECO:0000313" key="2">
    <source>
        <dbReference type="Proteomes" id="UP001165186"/>
    </source>
</evidence>
<reference evidence="1" key="1">
    <citation type="submission" date="2024-09" db="EMBL/GenBank/DDBJ databases">
        <title>Draft Genome Sequences of Neofusicoccum parvum.</title>
        <authorList>
            <person name="Ashida A."/>
            <person name="Camagna M."/>
            <person name="Tanaka A."/>
            <person name="Takemoto D."/>
        </authorList>
    </citation>
    <scope>NUCLEOTIDE SEQUENCE</scope>
    <source>
        <strain evidence="1">PPO83</strain>
    </source>
</reference>
<organism evidence="1 2">
    <name type="scientific">Neofusicoccum parvum</name>
    <dbReference type="NCBI Taxonomy" id="310453"/>
    <lineage>
        <taxon>Eukaryota</taxon>
        <taxon>Fungi</taxon>
        <taxon>Dikarya</taxon>
        <taxon>Ascomycota</taxon>
        <taxon>Pezizomycotina</taxon>
        <taxon>Dothideomycetes</taxon>
        <taxon>Dothideomycetes incertae sedis</taxon>
        <taxon>Botryosphaeriales</taxon>
        <taxon>Botryosphaeriaceae</taxon>
        <taxon>Neofusicoccum</taxon>
    </lineage>
</organism>
<sequence length="390" mass="41396">MPPQDGPDELSANSNADSSSFHDETDDTDSISKLDLNAQPNGVSPRGPSGTVSHLTRSSGLVFINYTPTDDSQQHHRVIPTTNPPTPDLEPADNHTLRHRRSHSSQSSARHSPYQPPSSRDLSGSTLAGSINSTPSPLPASLSRTGNGSPFPALTPQSGLALPPPLSTPRCPTCGRRSDSYYYYHGPLPTATSSIAPNSSRLTPHRPAPPPPTATTPSPALTRHRSNALTTTPFRLQSPPRGRHQRHNPSTVLRGGAASAGPRPPPPLLRTHTSPLTATLATATAAPLYAARRRSQSDSLRRARSPPARLRRRQQETTPPCTPPRTPRLRPRAGTGGAGAGAGAGMEEFEGLVERLRRAYAGEDEGGRGRIRGFLEGFVGVGKRGCGVVE</sequence>